<accession>A0AA39GCB2</accession>
<dbReference type="InterPro" id="IPR050360">
    <property type="entry name" value="MFS_Sugar_Transporters"/>
</dbReference>
<feature type="region of interest" description="Disordered" evidence="8">
    <location>
        <begin position="495"/>
        <end position="516"/>
    </location>
</feature>
<dbReference type="InterPro" id="IPR020846">
    <property type="entry name" value="MFS_dom"/>
</dbReference>
<evidence type="ECO:0000259" key="10">
    <source>
        <dbReference type="PROSITE" id="PS50850"/>
    </source>
</evidence>
<keyword evidence="12" id="KW-1185">Reference proteome</keyword>
<dbReference type="Pfam" id="PF00083">
    <property type="entry name" value="Sugar_tr"/>
    <property type="match status" value="1"/>
</dbReference>
<dbReference type="PANTHER" id="PTHR48022">
    <property type="entry name" value="PLASTIDIC GLUCOSE TRANSPORTER 4"/>
    <property type="match status" value="1"/>
</dbReference>
<reference evidence="11" key="1">
    <citation type="submission" date="2022-10" db="EMBL/GenBank/DDBJ databases">
        <title>Determination and structural analysis of whole genome sequence of Sarocladium strictum F4-1.</title>
        <authorList>
            <person name="Hu L."/>
            <person name="Jiang Y."/>
        </authorList>
    </citation>
    <scope>NUCLEOTIDE SEQUENCE</scope>
    <source>
        <strain evidence="11">F4-1</strain>
    </source>
</reference>
<dbReference type="PRINTS" id="PR00171">
    <property type="entry name" value="SUGRTRNSPORT"/>
</dbReference>
<comment type="subcellular location">
    <subcellularLocation>
        <location evidence="1">Membrane</location>
        <topology evidence="1">Multi-pass membrane protein</topology>
    </subcellularLocation>
</comment>
<dbReference type="InterPro" id="IPR003663">
    <property type="entry name" value="Sugar/inositol_transpt"/>
</dbReference>
<feature type="transmembrane region" description="Helical" evidence="9">
    <location>
        <begin position="279"/>
        <end position="303"/>
    </location>
</feature>
<feature type="transmembrane region" description="Helical" evidence="9">
    <location>
        <begin position="342"/>
        <end position="360"/>
    </location>
</feature>
<feature type="domain" description="Major facilitator superfamily (MFS) profile" evidence="10">
    <location>
        <begin position="19"/>
        <end position="460"/>
    </location>
</feature>
<feature type="transmembrane region" description="Helical" evidence="9">
    <location>
        <begin position="190"/>
        <end position="210"/>
    </location>
</feature>
<dbReference type="GO" id="GO:0005351">
    <property type="term" value="F:carbohydrate:proton symporter activity"/>
    <property type="evidence" value="ECO:0007669"/>
    <property type="project" value="TreeGrafter"/>
</dbReference>
<evidence type="ECO:0000313" key="11">
    <source>
        <dbReference type="EMBL" id="KAK0384501.1"/>
    </source>
</evidence>
<keyword evidence="3 7" id="KW-0813">Transport</keyword>
<name>A0AA39GCB2_SARSR</name>
<organism evidence="11 12">
    <name type="scientific">Sarocladium strictum</name>
    <name type="common">Black bundle disease fungus</name>
    <name type="synonym">Acremonium strictum</name>
    <dbReference type="NCBI Taxonomy" id="5046"/>
    <lineage>
        <taxon>Eukaryota</taxon>
        <taxon>Fungi</taxon>
        <taxon>Dikarya</taxon>
        <taxon>Ascomycota</taxon>
        <taxon>Pezizomycotina</taxon>
        <taxon>Sordariomycetes</taxon>
        <taxon>Hypocreomycetidae</taxon>
        <taxon>Hypocreales</taxon>
        <taxon>Sarocladiaceae</taxon>
        <taxon>Sarocladium</taxon>
    </lineage>
</organism>
<dbReference type="GO" id="GO:0016020">
    <property type="term" value="C:membrane"/>
    <property type="evidence" value="ECO:0007669"/>
    <property type="project" value="UniProtKB-SubCell"/>
</dbReference>
<feature type="transmembrane region" description="Helical" evidence="9">
    <location>
        <begin position="407"/>
        <end position="426"/>
    </location>
</feature>
<comment type="caution">
    <text evidence="11">The sequence shown here is derived from an EMBL/GenBank/DDBJ whole genome shotgun (WGS) entry which is preliminary data.</text>
</comment>
<evidence type="ECO:0000256" key="1">
    <source>
        <dbReference type="ARBA" id="ARBA00004141"/>
    </source>
</evidence>
<gene>
    <name evidence="11" type="ORF">NLU13_8587</name>
</gene>
<evidence type="ECO:0000256" key="9">
    <source>
        <dbReference type="SAM" id="Phobius"/>
    </source>
</evidence>
<dbReference type="InterPro" id="IPR005828">
    <property type="entry name" value="MFS_sugar_transport-like"/>
</dbReference>
<feature type="transmembrane region" description="Helical" evidence="9">
    <location>
        <begin position="12"/>
        <end position="32"/>
    </location>
</feature>
<evidence type="ECO:0000313" key="12">
    <source>
        <dbReference type="Proteomes" id="UP001175261"/>
    </source>
</evidence>
<dbReference type="SUPFAM" id="SSF103473">
    <property type="entry name" value="MFS general substrate transporter"/>
    <property type="match status" value="1"/>
</dbReference>
<keyword evidence="4 9" id="KW-0812">Transmembrane</keyword>
<dbReference type="PANTHER" id="PTHR48022:SF45">
    <property type="entry name" value="MAJOR FACILITATOR SUPERFAMILY (MFS) PROFILE DOMAIN-CONTAINING PROTEIN-RELATED"/>
    <property type="match status" value="1"/>
</dbReference>
<evidence type="ECO:0000256" key="7">
    <source>
        <dbReference type="RuleBase" id="RU003346"/>
    </source>
</evidence>
<evidence type="ECO:0000256" key="4">
    <source>
        <dbReference type="ARBA" id="ARBA00022692"/>
    </source>
</evidence>
<comment type="similarity">
    <text evidence="2 7">Belongs to the major facilitator superfamily. Sugar transporter (TC 2.A.1.1) family.</text>
</comment>
<feature type="transmembrane region" description="Helical" evidence="9">
    <location>
        <begin position="125"/>
        <end position="145"/>
    </location>
</feature>
<dbReference type="NCBIfam" id="TIGR00879">
    <property type="entry name" value="SP"/>
    <property type="match status" value="1"/>
</dbReference>
<evidence type="ECO:0000256" key="5">
    <source>
        <dbReference type="ARBA" id="ARBA00022989"/>
    </source>
</evidence>
<dbReference type="InterPro" id="IPR036259">
    <property type="entry name" value="MFS_trans_sf"/>
</dbReference>
<feature type="transmembrane region" description="Helical" evidence="9">
    <location>
        <begin position="438"/>
        <end position="456"/>
    </location>
</feature>
<feature type="transmembrane region" description="Helical" evidence="9">
    <location>
        <begin position="372"/>
        <end position="395"/>
    </location>
</feature>
<evidence type="ECO:0000256" key="8">
    <source>
        <dbReference type="SAM" id="MobiDB-lite"/>
    </source>
</evidence>
<dbReference type="PROSITE" id="PS50850">
    <property type="entry name" value="MFS"/>
    <property type="match status" value="1"/>
</dbReference>
<keyword evidence="6 9" id="KW-0472">Membrane</keyword>
<dbReference type="Proteomes" id="UP001175261">
    <property type="component" value="Unassembled WGS sequence"/>
</dbReference>
<feature type="transmembrane region" description="Helical" evidence="9">
    <location>
        <begin position="69"/>
        <end position="89"/>
    </location>
</feature>
<sequence>MAKAKYLGLRGSSLRAAMLMLVVAPSFFLFGYCNGSTGSIATLHSFVHQFPQIDTVTTTGAEKTHNSRIKGVVVGCYDLGAVIGCLLCIAYSDRIGRLKTILVGLILSLVALAIQASSYSLGQFIVGRLLIGGAIGTISSSVPIWQSECSSSSHRGAFVVMEGLFISAGIAMSEWISFGFSFVGSGAVQWRVPLAFPAIFSIFVIPLVLMMPESPRWLARAGRLDEARSVLAALADEDEHSQSVNDDMMGIEHSLSIVRGKASEIFTNGEERISHRTSLACWGLMAQQMCGISAMVFYTSTIFEDLNFKGTDARVLSASLTTFQTLCALVPLFLVDRLGRRPMFIVSGLGLSVCMAVLAGTGDLKGSGSDAAVVFVFLYQFFYPFGFLGQTFLYATEVAPLRLRVPIMAVANGVQWMSQFVVAQITPPGTINLGSHYYIIYAVFNFFFVIVFYLFFPETNGLSLEDVDEVFKASSNIFDTVGVARQMIARGRNVPEGEHNEKGLGGNGGSDAEGQGSVLALENAS</sequence>
<protein>
    <recommendedName>
        <fullName evidence="10">Major facilitator superfamily (MFS) profile domain-containing protein</fullName>
    </recommendedName>
</protein>
<feature type="transmembrane region" description="Helical" evidence="9">
    <location>
        <begin position="315"/>
        <end position="335"/>
    </location>
</feature>
<evidence type="ECO:0000256" key="2">
    <source>
        <dbReference type="ARBA" id="ARBA00010992"/>
    </source>
</evidence>
<keyword evidence="5 9" id="KW-1133">Transmembrane helix</keyword>
<feature type="transmembrane region" description="Helical" evidence="9">
    <location>
        <begin position="157"/>
        <end position="178"/>
    </location>
</feature>
<feature type="transmembrane region" description="Helical" evidence="9">
    <location>
        <begin position="101"/>
        <end position="119"/>
    </location>
</feature>
<proteinExistence type="inferred from homology"/>
<dbReference type="Gene3D" id="1.20.1250.20">
    <property type="entry name" value="MFS general substrate transporter like domains"/>
    <property type="match status" value="1"/>
</dbReference>
<dbReference type="EMBL" id="JAPDFR010000008">
    <property type="protein sequence ID" value="KAK0384501.1"/>
    <property type="molecule type" value="Genomic_DNA"/>
</dbReference>
<dbReference type="AlphaFoldDB" id="A0AA39GCB2"/>
<evidence type="ECO:0000256" key="3">
    <source>
        <dbReference type="ARBA" id="ARBA00022448"/>
    </source>
</evidence>
<evidence type="ECO:0000256" key="6">
    <source>
        <dbReference type="ARBA" id="ARBA00023136"/>
    </source>
</evidence>